<evidence type="ECO:0000313" key="2">
    <source>
        <dbReference type="EMBL" id="RVW19277.1"/>
    </source>
</evidence>
<dbReference type="AlphaFoldDB" id="A0A438C7P6"/>
<feature type="region of interest" description="Disordered" evidence="1">
    <location>
        <begin position="1"/>
        <end position="20"/>
    </location>
</feature>
<sequence length="35" mass="3987">MSEGSRTTSPEDLTTRKTIGNVEEREGLYYLIPQD</sequence>
<evidence type="ECO:0000313" key="3">
    <source>
        <dbReference type="Proteomes" id="UP000288805"/>
    </source>
</evidence>
<reference evidence="2 3" key="1">
    <citation type="journal article" date="2018" name="PLoS Genet.">
        <title>Population sequencing reveals clonal diversity and ancestral inbreeding in the grapevine cultivar Chardonnay.</title>
        <authorList>
            <person name="Roach M.J."/>
            <person name="Johnson D.L."/>
            <person name="Bohlmann J."/>
            <person name="van Vuuren H.J."/>
            <person name="Jones S.J."/>
            <person name="Pretorius I.S."/>
            <person name="Schmidt S.A."/>
            <person name="Borneman A.R."/>
        </authorList>
    </citation>
    <scope>NUCLEOTIDE SEQUENCE [LARGE SCALE GENOMIC DNA]</scope>
    <source>
        <strain evidence="3">cv. Chardonnay</strain>
        <tissue evidence="2">Leaf</tissue>
    </source>
</reference>
<accession>A0A438C7P6</accession>
<proteinExistence type="predicted"/>
<dbReference type="EMBL" id="QGNW01002498">
    <property type="protein sequence ID" value="RVW19277.1"/>
    <property type="molecule type" value="Genomic_DNA"/>
</dbReference>
<comment type="caution">
    <text evidence="2">The sequence shown here is derived from an EMBL/GenBank/DDBJ whole genome shotgun (WGS) entry which is preliminary data.</text>
</comment>
<feature type="compositionally biased region" description="Polar residues" evidence="1">
    <location>
        <begin position="1"/>
        <end position="18"/>
    </location>
</feature>
<name>A0A438C7P6_VITVI</name>
<organism evidence="2 3">
    <name type="scientific">Vitis vinifera</name>
    <name type="common">Grape</name>
    <dbReference type="NCBI Taxonomy" id="29760"/>
    <lineage>
        <taxon>Eukaryota</taxon>
        <taxon>Viridiplantae</taxon>
        <taxon>Streptophyta</taxon>
        <taxon>Embryophyta</taxon>
        <taxon>Tracheophyta</taxon>
        <taxon>Spermatophyta</taxon>
        <taxon>Magnoliopsida</taxon>
        <taxon>eudicotyledons</taxon>
        <taxon>Gunneridae</taxon>
        <taxon>Pentapetalae</taxon>
        <taxon>rosids</taxon>
        <taxon>Vitales</taxon>
        <taxon>Vitaceae</taxon>
        <taxon>Viteae</taxon>
        <taxon>Vitis</taxon>
    </lineage>
</organism>
<protein>
    <submittedName>
        <fullName evidence="2">Uncharacterized protein</fullName>
    </submittedName>
</protein>
<gene>
    <name evidence="2" type="ORF">CK203_093783</name>
</gene>
<dbReference type="Proteomes" id="UP000288805">
    <property type="component" value="Unassembled WGS sequence"/>
</dbReference>
<evidence type="ECO:0000256" key="1">
    <source>
        <dbReference type="SAM" id="MobiDB-lite"/>
    </source>
</evidence>